<evidence type="ECO:0000313" key="11">
    <source>
        <dbReference type="EnsemblMetazoa" id="G748.40:cds"/>
    </source>
</evidence>
<dbReference type="SUPFAM" id="SSF46785">
    <property type="entry name" value="Winged helix' DNA-binding domain"/>
    <property type="match status" value="1"/>
</dbReference>
<dbReference type="PANTHER" id="PTHR11949:SF17">
    <property type="entry name" value="IRF TRYPTOPHAN PENTAD REPEAT DOMAIN-CONTAINING PROTEIN"/>
    <property type="match status" value="1"/>
</dbReference>
<evidence type="ECO:0000256" key="2">
    <source>
        <dbReference type="ARBA" id="ARBA00022499"/>
    </source>
</evidence>
<dbReference type="GO" id="GO:0000981">
    <property type="term" value="F:DNA-binding transcription factor activity, RNA polymerase II-specific"/>
    <property type="evidence" value="ECO:0007669"/>
    <property type="project" value="TreeGrafter"/>
</dbReference>
<dbReference type="CDD" id="cd00103">
    <property type="entry name" value="IRF"/>
    <property type="match status" value="1"/>
</dbReference>
<evidence type="ECO:0000256" key="8">
    <source>
        <dbReference type="ARBA" id="ARBA00023242"/>
    </source>
</evidence>
<evidence type="ECO:0000256" key="3">
    <source>
        <dbReference type="ARBA" id="ARBA00022843"/>
    </source>
</evidence>
<dbReference type="InterPro" id="IPR036390">
    <property type="entry name" value="WH_DNA-bd_sf"/>
</dbReference>
<keyword evidence="3" id="KW-0832">Ubl conjugation</keyword>
<comment type="subcellular location">
    <subcellularLocation>
        <location evidence="1">Nucleus</location>
    </subcellularLocation>
</comment>
<feature type="compositionally biased region" description="Acidic residues" evidence="9">
    <location>
        <begin position="193"/>
        <end position="202"/>
    </location>
</feature>
<evidence type="ECO:0000256" key="6">
    <source>
        <dbReference type="ARBA" id="ARBA00023159"/>
    </source>
</evidence>
<dbReference type="GO" id="GO:0002376">
    <property type="term" value="P:immune system process"/>
    <property type="evidence" value="ECO:0007669"/>
    <property type="project" value="TreeGrafter"/>
</dbReference>
<dbReference type="SMART" id="SM00348">
    <property type="entry name" value="IRF"/>
    <property type="match status" value="1"/>
</dbReference>
<organism evidence="11 12">
    <name type="scientific">Magallana gigas</name>
    <name type="common">Pacific oyster</name>
    <name type="synonym">Crassostrea gigas</name>
    <dbReference type="NCBI Taxonomy" id="29159"/>
    <lineage>
        <taxon>Eukaryota</taxon>
        <taxon>Metazoa</taxon>
        <taxon>Spiralia</taxon>
        <taxon>Lophotrochozoa</taxon>
        <taxon>Mollusca</taxon>
        <taxon>Bivalvia</taxon>
        <taxon>Autobranchia</taxon>
        <taxon>Pteriomorphia</taxon>
        <taxon>Ostreida</taxon>
        <taxon>Ostreoidea</taxon>
        <taxon>Ostreidae</taxon>
        <taxon>Magallana</taxon>
    </lineage>
</organism>
<evidence type="ECO:0000256" key="5">
    <source>
        <dbReference type="ARBA" id="ARBA00023125"/>
    </source>
</evidence>
<feature type="compositionally biased region" description="Acidic residues" evidence="9">
    <location>
        <begin position="224"/>
        <end position="235"/>
    </location>
</feature>
<dbReference type="Pfam" id="PF00605">
    <property type="entry name" value="IRF"/>
    <property type="match status" value="1"/>
</dbReference>
<dbReference type="PRINTS" id="PR00267">
    <property type="entry name" value="INTFRNREGFCT"/>
</dbReference>
<feature type="region of interest" description="Disordered" evidence="9">
    <location>
        <begin position="190"/>
        <end position="235"/>
    </location>
</feature>
<dbReference type="FunFam" id="1.10.10.10:FF:000065">
    <property type="entry name" value="Interferon regulatory factor"/>
    <property type="match status" value="1"/>
</dbReference>
<dbReference type="InterPro" id="IPR036388">
    <property type="entry name" value="WH-like_DNA-bd_sf"/>
</dbReference>
<accession>A0A8W8NVA5</accession>
<keyword evidence="7" id="KW-0804">Transcription</keyword>
<dbReference type="InterPro" id="IPR001346">
    <property type="entry name" value="Interferon_reg_fact_DNA-bd_dom"/>
</dbReference>
<evidence type="ECO:0000256" key="4">
    <source>
        <dbReference type="ARBA" id="ARBA00023015"/>
    </source>
</evidence>
<keyword evidence="5" id="KW-0238">DNA-binding</keyword>
<protein>
    <recommendedName>
        <fullName evidence="10">IRF tryptophan pentad repeat domain-containing protein</fullName>
    </recommendedName>
</protein>
<dbReference type="Gene3D" id="1.10.10.10">
    <property type="entry name" value="Winged helix-like DNA-binding domain superfamily/Winged helix DNA-binding domain"/>
    <property type="match status" value="1"/>
</dbReference>
<evidence type="ECO:0000256" key="7">
    <source>
        <dbReference type="ARBA" id="ARBA00023163"/>
    </source>
</evidence>
<evidence type="ECO:0000259" key="10">
    <source>
        <dbReference type="PROSITE" id="PS51507"/>
    </source>
</evidence>
<dbReference type="AlphaFoldDB" id="A0A8W8NVA5"/>
<dbReference type="PROSITE" id="PS51507">
    <property type="entry name" value="IRF_2"/>
    <property type="match status" value="1"/>
</dbReference>
<keyword evidence="2" id="KW-1017">Isopeptide bond</keyword>
<feature type="compositionally biased region" description="Low complexity" evidence="9">
    <location>
        <begin position="203"/>
        <end position="213"/>
    </location>
</feature>
<keyword evidence="4" id="KW-0805">Transcription regulation</keyword>
<dbReference type="PANTHER" id="PTHR11949">
    <property type="entry name" value="INTERFERON REGULATORY FACTOR"/>
    <property type="match status" value="1"/>
</dbReference>
<evidence type="ECO:0000256" key="9">
    <source>
        <dbReference type="SAM" id="MobiDB-lite"/>
    </source>
</evidence>
<dbReference type="Proteomes" id="UP000005408">
    <property type="component" value="Unassembled WGS sequence"/>
</dbReference>
<dbReference type="GO" id="GO:0005634">
    <property type="term" value="C:nucleus"/>
    <property type="evidence" value="ECO:0007669"/>
    <property type="project" value="UniProtKB-SubCell"/>
</dbReference>
<feature type="domain" description="IRF tryptophan pentad repeat" evidence="10">
    <location>
        <begin position="40"/>
        <end position="147"/>
    </location>
</feature>
<keyword evidence="8" id="KW-0539">Nucleus</keyword>
<keyword evidence="12" id="KW-1185">Reference proteome</keyword>
<dbReference type="GO" id="GO:0000978">
    <property type="term" value="F:RNA polymerase II cis-regulatory region sequence-specific DNA binding"/>
    <property type="evidence" value="ECO:0007669"/>
    <property type="project" value="TreeGrafter"/>
</dbReference>
<keyword evidence="6" id="KW-0010">Activator</keyword>
<name>A0A8W8NVA5_MAGGI</name>
<reference evidence="11" key="1">
    <citation type="submission" date="2022-08" db="UniProtKB">
        <authorList>
            <consortium name="EnsemblMetazoa"/>
        </authorList>
    </citation>
    <scope>IDENTIFICATION</scope>
    <source>
        <strain evidence="11">05x7-T-G4-1.051#20</strain>
    </source>
</reference>
<evidence type="ECO:0000256" key="1">
    <source>
        <dbReference type="ARBA" id="ARBA00004123"/>
    </source>
</evidence>
<sequence length="401" mass="45899">MSAGRLWLVRVVFHGAIKMVQRKQSQPVINQRKPIRPIERQKMRPWLVNLLNNEKVHGFSWVSKDHETFRISWRHAARQGWDPIMDAGLFERWAKHTGKYVDGDEPDPKRWKANFRCALNSLPDVKQLKDQGQRKGKDAYKVYQFLNERKNLQKHKTAERTTVPKVIQTKTKRSLRARNTKKISYAKMMAMDSEGEEEEESSSDFNASESDCSTSAGNQTPERMEEEEEALDSDPCYEEGLETRLPDFNKICKSTDLTALQKYLPSEKDLRTNLACTVQSAKQTFPFLQDTPMAIGGQEEDDSTSTSSEFTSEELIQLVMDADAQEQFSDTNFTDLWGSGLPVPQEVAYVDAIIEEGETTYFILDNVENEVVITDTPAVRCEQITNGTDVMQYTGLRMSQL</sequence>
<dbReference type="EnsemblMetazoa" id="G748.40">
    <property type="protein sequence ID" value="G748.40:cds"/>
    <property type="gene ID" value="G748"/>
</dbReference>
<evidence type="ECO:0000313" key="12">
    <source>
        <dbReference type="Proteomes" id="UP000005408"/>
    </source>
</evidence>
<proteinExistence type="predicted"/>